<evidence type="ECO:0000313" key="3">
    <source>
        <dbReference type="Proteomes" id="UP000837857"/>
    </source>
</evidence>
<sequence length="108" mass="11778">MSFIGRTVSAFGALDDAPGERHSAAADTDGIRNAYQTERAGGDKKARGKQTDRETRTRFSILLSSHSNFQCSVNSKDLALRQHQRPPLCLGGNKKGPFVGRLDGFSRL</sequence>
<feature type="region of interest" description="Disordered" evidence="1">
    <location>
        <begin position="14"/>
        <end position="54"/>
    </location>
</feature>
<organism evidence="2 3">
    <name type="scientific">Iphiclides podalirius</name>
    <name type="common">scarce swallowtail</name>
    <dbReference type="NCBI Taxonomy" id="110791"/>
    <lineage>
        <taxon>Eukaryota</taxon>
        <taxon>Metazoa</taxon>
        <taxon>Ecdysozoa</taxon>
        <taxon>Arthropoda</taxon>
        <taxon>Hexapoda</taxon>
        <taxon>Insecta</taxon>
        <taxon>Pterygota</taxon>
        <taxon>Neoptera</taxon>
        <taxon>Endopterygota</taxon>
        <taxon>Lepidoptera</taxon>
        <taxon>Glossata</taxon>
        <taxon>Ditrysia</taxon>
        <taxon>Papilionoidea</taxon>
        <taxon>Papilionidae</taxon>
        <taxon>Papilioninae</taxon>
        <taxon>Iphiclides</taxon>
    </lineage>
</organism>
<evidence type="ECO:0000313" key="2">
    <source>
        <dbReference type="EMBL" id="CAH2075467.1"/>
    </source>
</evidence>
<dbReference type="Proteomes" id="UP000837857">
    <property type="component" value="Chromosome 8"/>
</dbReference>
<protein>
    <submittedName>
        <fullName evidence="2">Uncharacterized protein</fullName>
    </submittedName>
</protein>
<dbReference type="EMBL" id="OW152820">
    <property type="protein sequence ID" value="CAH2075467.1"/>
    <property type="molecule type" value="Genomic_DNA"/>
</dbReference>
<accession>A0ABN8J440</accession>
<name>A0ABN8J440_9NEOP</name>
<feature type="non-terminal residue" evidence="2">
    <location>
        <position position="1"/>
    </location>
</feature>
<proteinExistence type="predicted"/>
<feature type="compositionally biased region" description="Basic and acidic residues" evidence="1">
    <location>
        <begin position="40"/>
        <end position="54"/>
    </location>
</feature>
<evidence type="ECO:0000256" key="1">
    <source>
        <dbReference type="SAM" id="MobiDB-lite"/>
    </source>
</evidence>
<gene>
    <name evidence="2" type="ORF">IPOD504_LOCUS16820</name>
</gene>
<reference evidence="2" key="1">
    <citation type="submission" date="2022-03" db="EMBL/GenBank/DDBJ databases">
        <authorList>
            <person name="Martin H S."/>
        </authorList>
    </citation>
    <scope>NUCLEOTIDE SEQUENCE</scope>
</reference>
<keyword evidence="3" id="KW-1185">Reference proteome</keyword>